<sequence>MLKLIKISNTLTKPSHGVLFFSKCSKNPDTSVISCSTSPDELSLALKGKSLRGPAVVLRDTHRKLKMEWLQDKAFDEIWSRHTSDTSLLTDYAAAVLAQQRRWEQKKVRFIRYKVLKRDLSGVLI</sequence>
<gene>
    <name evidence="2" type="primary">LOC108676124</name>
</gene>
<evidence type="ECO:0000313" key="2">
    <source>
        <dbReference type="RefSeq" id="XP_018019654.1"/>
    </source>
</evidence>
<evidence type="ECO:0000313" key="1">
    <source>
        <dbReference type="Proteomes" id="UP000694843"/>
    </source>
</evidence>
<accession>A0A8B7P0N1</accession>
<reference evidence="2" key="1">
    <citation type="submission" date="2025-08" db="UniProtKB">
        <authorList>
            <consortium name="RefSeq"/>
        </authorList>
    </citation>
    <scope>IDENTIFICATION</scope>
    <source>
        <tissue evidence="2">Whole organism</tissue>
    </source>
</reference>
<dbReference type="GeneID" id="108676124"/>
<dbReference type="RefSeq" id="XP_018019654.1">
    <property type="nucleotide sequence ID" value="XM_018164165.2"/>
</dbReference>
<dbReference type="AlphaFoldDB" id="A0A8B7P0N1"/>
<name>A0A8B7P0N1_HYAAZ</name>
<proteinExistence type="predicted"/>
<dbReference type="KEGG" id="hazt:108676124"/>
<keyword evidence="1" id="KW-1185">Reference proteome</keyword>
<protein>
    <submittedName>
        <fullName evidence="2">Uncharacterized protein LOC108676124</fullName>
    </submittedName>
</protein>
<organism evidence="1 2">
    <name type="scientific">Hyalella azteca</name>
    <name type="common">Amphipod</name>
    <dbReference type="NCBI Taxonomy" id="294128"/>
    <lineage>
        <taxon>Eukaryota</taxon>
        <taxon>Metazoa</taxon>
        <taxon>Ecdysozoa</taxon>
        <taxon>Arthropoda</taxon>
        <taxon>Crustacea</taxon>
        <taxon>Multicrustacea</taxon>
        <taxon>Malacostraca</taxon>
        <taxon>Eumalacostraca</taxon>
        <taxon>Peracarida</taxon>
        <taxon>Amphipoda</taxon>
        <taxon>Senticaudata</taxon>
        <taxon>Talitrida</taxon>
        <taxon>Talitroidea</taxon>
        <taxon>Hyalellidae</taxon>
        <taxon>Hyalella</taxon>
    </lineage>
</organism>
<dbReference type="Proteomes" id="UP000694843">
    <property type="component" value="Unplaced"/>
</dbReference>